<dbReference type="Gene3D" id="3.40.640.10">
    <property type="entry name" value="Type I PLP-dependent aspartate aminotransferase-like (Major domain)"/>
    <property type="match status" value="1"/>
</dbReference>
<evidence type="ECO:0000256" key="1">
    <source>
        <dbReference type="ARBA" id="ARBA00022898"/>
    </source>
</evidence>
<dbReference type="Proteomes" id="UP001231616">
    <property type="component" value="Unassembled WGS sequence"/>
</dbReference>
<name>A0ABT9GVK1_9GAMM</name>
<dbReference type="PANTHER" id="PTHR43586">
    <property type="entry name" value="CYSTEINE DESULFURASE"/>
    <property type="match status" value="1"/>
</dbReference>
<feature type="domain" description="Aminotransferase class V" evidence="2">
    <location>
        <begin position="34"/>
        <end position="320"/>
    </location>
</feature>
<dbReference type="InterPro" id="IPR015421">
    <property type="entry name" value="PyrdxlP-dep_Trfase_major"/>
</dbReference>
<dbReference type="Gene3D" id="3.90.1150.10">
    <property type="entry name" value="Aspartate Aminotransferase, domain 1"/>
    <property type="match status" value="1"/>
</dbReference>
<keyword evidence="3" id="KW-0808">Transferase</keyword>
<dbReference type="GO" id="GO:0008483">
    <property type="term" value="F:transaminase activity"/>
    <property type="evidence" value="ECO:0007669"/>
    <property type="project" value="UniProtKB-KW"/>
</dbReference>
<dbReference type="Pfam" id="PF00266">
    <property type="entry name" value="Aminotran_5"/>
    <property type="match status" value="1"/>
</dbReference>
<dbReference type="PANTHER" id="PTHR43586:SF4">
    <property type="entry name" value="ISOPENICILLIN N EPIMERASE"/>
    <property type="match status" value="1"/>
</dbReference>
<keyword evidence="1" id="KW-0663">Pyridoxal phosphate</keyword>
<dbReference type="InterPro" id="IPR015424">
    <property type="entry name" value="PyrdxlP-dep_Trfase"/>
</dbReference>
<protein>
    <submittedName>
        <fullName evidence="3">Aminotransferase class V-fold PLP-dependent enzyme</fullName>
    </submittedName>
</protein>
<gene>
    <name evidence="3" type="ORF">Q3O60_02625</name>
</gene>
<keyword evidence="4" id="KW-1185">Reference proteome</keyword>
<dbReference type="InterPro" id="IPR000192">
    <property type="entry name" value="Aminotrans_V_dom"/>
</dbReference>
<dbReference type="InterPro" id="IPR015422">
    <property type="entry name" value="PyrdxlP-dep_Trfase_small"/>
</dbReference>
<dbReference type="RefSeq" id="WP_305892352.1">
    <property type="nucleotide sequence ID" value="NZ_JAUZVZ010000003.1"/>
</dbReference>
<keyword evidence="3" id="KW-0032">Aminotransferase</keyword>
<evidence type="ECO:0000313" key="4">
    <source>
        <dbReference type="Proteomes" id="UP001231616"/>
    </source>
</evidence>
<dbReference type="SUPFAM" id="SSF53383">
    <property type="entry name" value="PLP-dependent transferases"/>
    <property type="match status" value="1"/>
</dbReference>
<evidence type="ECO:0000259" key="2">
    <source>
        <dbReference type="Pfam" id="PF00266"/>
    </source>
</evidence>
<evidence type="ECO:0000313" key="3">
    <source>
        <dbReference type="EMBL" id="MDP4535080.1"/>
    </source>
</evidence>
<proteinExistence type="predicted"/>
<dbReference type="EMBL" id="JAUZVZ010000003">
    <property type="protein sequence ID" value="MDP4535080.1"/>
    <property type="molecule type" value="Genomic_DNA"/>
</dbReference>
<sequence>MYQHLYQHFLSGHQGKQHFASHSHHFWPDVTRQAMLEYWDLSAVHSDEKWQQVFGDKVPATQQLLADVLGSKHPQQLVFAPNTHELVMRLLSCFDWRQPVRILTTDSEFYSFQRQVSRLQEDGQVELTVIPTAPYADFEQRFIAAANEAEFDLVFCSQVFFNSGVALTDLNTFVQQLAAATDAMIVIDGYHGFMALPLDVSTIEHRIFYLAGSYKYAQAGEGCCFMLTPAGNQYRPFYTGWFAEFGALQQERSAQVPYSEDGFRFAGATMDFSALYRLHAVLQLFQQQNITVAKIHQYVQQLQQAFLQQLKAVDQSILGEKQLLRRDLSLHGHFLTFALEDAAIAESLSRYLKQNHILTDFRGNRLRFGFAMYQRAEQFDLSCLSFFSHKK</sequence>
<comment type="caution">
    <text evidence="3">The sequence shown here is derived from an EMBL/GenBank/DDBJ whole genome shotgun (WGS) entry which is preliminary data.</text>
</comment>
<accession>A0ABT9GVK1</accession>
<reference evidence="3 4" key="1">
    <citation type="submission" date="2023-08" db="EMBL/GenBank/DDBJ databases">
        <authorList>
            <person name="Joshi A."/>
            <person name="Thite S."/>
        </authorList>
    </citation>
    <scope>NUCLEOTIDE SEQUENCE [LARGE SCALE GENOMIC DNA]</scope>
    <source>
        <strain evidence="3 4">AC40</strain>
    </source>
</reference>
<organism evidence="3 4">
    <name type="scientific">Alkalimonas collagenimarina</name>
    <dbReference type="NCBI Taxonomy" id="400390"/>
    <lineage>
        <taxon>Bacteria</taxon>
        <taxon>Pseudomonadati</taxon>
        <taxon>Pseudomonadota</taxon>
        <taxon>Gammaproteobacteria</taxon>
        <taxon>Alkalimonas</taxon>
    </lineage>
</organism>